<dbReference type="EMBL" id="JAFNEN010000106">
    <property type="protein sequence ID" value="KAG8194220.1"/>
    <property type="molecule type" value="Genomic_DNA"/>
</dbReference>
<keyword evidence="2" id="KW-1185">Reference proteome</keyword>
<evidence type="ECO:0000313" key="2">
    <source>
        <dbReference type="Proteomes" id="UP000827092"/>
    </source>
</evidence>
<proteinExistence type="predicted"/>
<gene>
    <name evidence="1" type="ORF">JTE90_024552</name>
</gene>
<organism evidence="1 2">
    <name type="scientific">Oedothorax gibbosus</name>
    <dbReference type="NCBI Taxonomy" id="931172"/>
    <lineage>
        <taxon>Eukaryota</taxon>
        <taxon>Metazoa</taxon>
        <taxon>Ecdysozoa</taxon>
        <taxon>Arthropoda</taxon>
        <taxon>Chelicerata</taxon>
        <taxon>Arachnida</taxon>
        <taxon>Araneae</taxon>
        <taxon>Araneomorphae</taxon>
        <taxon>Entelegynae</taxon>
        <taxon>Araneoidea</taxon>
        <taxon>Linyphiidae</taxon>
        <taxon>Erigoninae</taxon>
        <taxon>Oedothorax</taxon>
    </lineage>
</organism>
<dbReference type="AlphaFoldDB" id="A0AAV6VBT2"/>
<comment type="caution">
    <text evidence="1">The sequence shown here is derived from an EMBL/GenBank/DDBJ whole genome shotgun (WGS) entry which is preliminary data.</text>
</comment>
<sequence>MDLGPSVLDLHSRPHSLIRLKGGPILPLGSTPMGYLKRSEEGIGRGCKNMLAGGCRLKRVCSQIESLRHEFWMILGWGVTRLQHLMSVFNIGS</sequence>
<accession>A0AAV6VBT2</accession>
<protein>
    <submittedName>
        <fullName evidence="1">Uncharacterized protein</fullName>
    </submittedName>
</protein>
<reference evidence="1 2" key="1">
    <citation type="journal article" date="2022" name="Nat. Ecol. Evol.">
        <title>A masculinizing supergene underlies an exaggerated male reproductive morph in a spider.</title>
        <authorList>
            <person name="Hendrickx F."/>
            <person name="De Corte Z."/>
            <person name="Sonet G."/>
            <person name="Van Belleghem S.M."/>
            <person name="Kostlbacher S."/>
            <person name="Vangestel C."/>
        </authorList>
    </citation>
    <scope>NUCLEOTIDE SEQUENCE [LARGE SCALE GENOMIC DNA]</scope>
    <source>
        <strain evidence="1">W744_W776</strain>
    </source>
</reference>
<dbReference type="Proteomes" id="UP000827092">
    <property type="component" value="Unassembled WGS sequence"/>
</dbReference>
<name>A0AAV6VBT2_9ARAC</name>
<evidence type="ECO:0000313" key="1">
    <source>
        <dbReference type="EMBL" id="KAG8194220.1"/>
    </source>
</evidence>